<reference evidence="3 4" key="1">
    <citation type="submission" date="2024-09" db="EMBL/GenBank/DDBJ databases">
        <authorList>
            <person name="Sun Q."/>
            <person name="Mori K."/>
        </authorList>
    </citation>
    <scope>NUCLEOTIDE SEQUENCE [LARGE SCALE GENOMIC DNA]</scope>
    <source>
        <strain evidence="3 4">JCM 11683</strain>
    </source>
</reference>
<dbReference type="InterPro" id="IPR011055">
    <property type="entry name" value="Dup_hybrid_motif"/>
</dbReference>
<name>A0ABV5X3T5_9MICO</name>
<dbReference type="InterPro" id="IPR052179">
    <property type="entry name" value="DD-CPase-like"/>
</dbReference>
<dbReference type="EMBL" id="JBHMAU010000071">
    <property type="protein sequence ID" value="MFB9777116.1"/>
    <property type="molecule type" value="Genomic_DNA"/>
</dbReference>
<accession>A0ABV5X3T5</accession>
<organism evidence="3 4">
    <name type="scientific">Brevibacterium otitidis</name>
    <dbReference type="NCBI Taxonomy" id="53364"/>
    <lineage>
        <taxon>Bacteria</taxon>
        <taxon>Bacillati</taxon>
        <taxon>Actinomycetota</taxon>
        <taxon>Actinomycetes</taxon>
        <taxon>Micrococcales</taxon>
        <taxon>Brevibacteriaceae</taxon>
        <taxon>Brevibacterium</taxon>
    </lineage>
</organism>
<feature type="domain" description="D-alanyl-D-alanine carboxypeptidase-like core" evidence="2">
    <location>
        <begin position="248"/>
        <end position="358"/>
    </location>
</feature>
<comment type="caution">
    <text evidence="3">The sequence shown here is derived from an EMBL/GenBank/DDBJ whole genome shotgun (WGS) entry which is preliminary data.</text>
</comment>
<dbReference type="GO" id="GO:0004180">
    <property type="term" value="F:carboxypeptidase activity"/>
    <property type="evidence" value="ECO:0007669"/>
    <property type="project" value="UniProtKB-KW"/>
</dbReference>
<dbReference type="SUPFAM" id="SSF55166">
    <property type="entry name" value="Hedgehog/DD-peptidase"/>
    <property type="match status" value="1"/>
</dbReference>
<keyword evidence="3" id="KW-0645">Protease</keyword>
<dbReference type="SUPFAM" id="SSF51261">
    <property type="entry name" value="Duplicated hybrid motif"/>
    <property type="match status" value="1"/>
</dbReference>
<dbReference type="RefSeq" id="WP_376841018.1">
    <property type="nucleotide sequence ID" value="NZ_JBHMAU010000071.1"/>
</dbReference>
<sequence length="359" mass="37864">MRRGFLQLGWLAVCGVLAGIMTVLAGLAGGSLGGSSVGGAEPSRLSRSVVIIAPAVPAAAAVPNGEPEGPGDWVTPVPGFDIVRAFDKPEKNWQKGHRGIDVAALPGEEIRAPAAGTVHFAGTVAGRPVLSLRVGGHIVSFEPVETQLQAGDEVWAGHPVGTVADPSHCDDGCVHVGVWAADSPKDYLNPGAFFSQDFSILLPDAQAPEEMPAASGDDGTSGAGAWGGHKNGRIPAVALCPLERAAGHRLRCDAAAAFDELSDAFRQKFGRPIAVTDSYRDYETQVLLKRRKGRMAATPGKSNHGWGLAVDLGSGINRFGSAEHEWMRANAPRYGWIHPSWARQSGSLPEAWHWEFKGR</sequence>
<protein>
    <submittedName>
        <fullName evidence="3">D-alanyl-D-alanine carboxypeptidase family protein</fullName>
    </submittedName>
</protein>
<proteinExistence type="predicted"/>
<dbReference type="PANTHER" id="PTHR34385:SF1">
    <property type="entry name" value="PEPTIDOGLYCAN L-ALANYL-D-GLUTAMATE ENDOPEPTIDASE CWLK"/>
    <property type="match status" value="1"/>
</dbReference>
<keyword evidence="3" id="KW-0378">Hydrolase</keyword>
<dbReference type="InterPro" id="IPR003709">
    <property type="entry name" value="VanY-like_core_dom"/>
</dbReference>
<evidence type="ECO:0000259" key="2">
    <source>
        <dbReference type="Pfam" id="PF02557"/>
    </source>
</evidence>
<dbReference type="Gene3D" id="3.30.1380.10">
    <property type="match status" value="1"/>
</dbReference>
<evidence type="ECO:0000259" key="1">
    <source>
        <dbReference type="Pfam" id="PF01551"/>
    </source>
</evidence>
<keyword evidence="4" id="KW-1185">Reference proteome</keyword>
<dbReference type="CDD" id="cd14814">
    <property type="entry name" value="Peptidase_M15"/>
    <property type="match status" value="1"/>
</dbReference>
<dbReference type="InterPro" id="IPR009045">
    <property type="entry name" value="Zn_M74/Hedgehog-like"/>
</dbReference>
<dbReference type="Proteomes" id="UP001589707">
    <property type="component" value="Unassembled WGS sequence"/>
</dbReference>
<dbReference type="Gene3D" id="2.70.70.10">
    <property type="entry name" value="Glucose Permease (Domain IIA)"/>
    <property type="match status" value="1"/>
</dbReference>
<dbReference type="InterPro" id="IPR016047">
    <property type="entry name" value="M23ase_b-sheet_dom"/>
</dbReference>
<keyword evidence="3" id="KW-0121">Carboxypeptidase</keyword>
<evidence type="ECO:0000313" key="3">
    <source>
        <dbReference type="EMBL" id="MFB9777116.1"/>
    </source>
</evidence>
<dbReference type="CDD" id="cd12797">
    <property type="entry name" value="M23_peptidase"/>
    <property type="match status" value="1"/>
</dbReference>
<feature type="domain" description="M23ase beta-sheet core" evidence="1">
    <location>
        <begin position="96"/>
        <end position="184"/>
    </location>
</feature>
<evidence type="ECO:0000313" key="4">
    <source>
        <dbReference type="Proteomes" id="UP001589707"/>
    </source>
</evidence>
<dbReference type="PANTHER" id="PTHR34385">
    <property type="entry name" value="D-ALANYL-D-ALANINE CARBOXYPEPTIDASE"/>
    <property type="match status" value="1"/>
</dbReference>
<dbReference type="Pfam" id="PF01551">
    <property type="entry name" value="Peptidase_M23"/>
    <property type="match status" value="1"/>
</dbReference>
<gene>
    <name evidence="3" type="ORF">ACFFN1_12015</name>
</gene>
<dbReference type="Pfam" id="PF02557">
    <property type="entry name" value="VanY"/>
    <property type="match status" value="1"/>
</dbReference>